<evidence type="ECO:0000259" key="2">
    <source>
        <dbReference type="Pfam" id="PF01551"/>
    </source>
</evidence>
<keyword evidence="1" id="KW-1133">Transmembrane helix</keyword>
<dbReference type="PANTHER" id="PTHR21666">
    <property type="entry name" value="PEPTIDASE-RELATED"/>
    <property type="match status" value="1"/>
</dbReference>
<dbReference type="EMBL" id="DVKQ01000011">
    <property type="protein sequence ID" value="HIT37112.1"/>
    <property type="molecule type" value="Genomic_DNA"/>
</dbReference>
<feature type="transmembrane region" description="Helical" evidence="1">
    <location>
        <begin position="21"/>
        <end position="40"/>
    </location>
</feature>
<feature type="domain" description="M23ase beta-sheet core" evidence="2">
    <location>
        <begin position="237"/>
        <end position="347"/>
    </location>
</feature>
<dbReference type="GO" id="GO:0004222">
    <property type="term" value="F:metalloendopeptidase activity"/>
    <property type="evidence" value="ECO:0007669"/>
    <property type="project" value="TreeGrafter"/>
</dbReference>
<proteinExistence type="predicted"/>
<accession>A0A9D1G9L8</accession>
<organism evidence="3 4">
    <name type="scientific">Candidatus Onthousia faecipullorum</name>
    <dbReference type="NCBI Taxonomy" id="2840887"/>
    <lineage>
        <taxon>Bacteria</taxon>
        <taxon>Bacillati</taxon>
        <taxon>Bacillota</taxon>
        <taxon>Bacilli</taxon>
        <taxon>Candidatus Onthousia</taxon>
    </lineage>
</organism>
<dbReference type="AlphaFoldDB" id="A0A9D1G9L8"/>
<dbReference type="Gene3D" id="2.70.70.10">
    <property type="entry name" value="Glucose Permease (Domain IIA)"/>
    <property type="match status" value="1"/>
</dbReference>
<dbReference type="CDD" id="cd12797">
    <property type="entry name" value="M23_peptidase"/>
    <property type="match status" value="1"/>
</dbReference>
<dbReference type="InterPro" id="IPR011055">
    <property type="entry name" value="Dup_hybrid_motif"/>
</dbReference>
<dbReference type="PANTHER" id="PTHR21666:SF270">
    <property type="entry name" value="MUREIN HYDROLASE ACTIVATOR ENVC"/>
    <property type="match status" value="1"/>
</dbReference>
<dbReference type="InterPro" id="IPR016047">
    <property type="entry name" value="M23ase_b-sheet_dom"/>
</dbReference>
<dbReference type="Pfam" id="PF01551">
    <property type="entry name" value="Peptidase_M23"/>
    <property type="match status" value="1"/>
</dbReference>
<sequence>MEGEKFSKKNRKKIVFSSSNYLKLVLVALLFSICLISLTFCFKISIISNNNELLSYSDASDEFYDRLDQVYNEYHGEDKEFAKFVITSTFTVIHLHIPDFTYEDMSLDMMRKVADLMVDEVEHDDGSITYTDKGEEAVKEGLVDYFKDVDSSLSDTTCKRMAEDVYDYIEDYLEFIGANEGEGNGSTSSCVGNSYWWPIGSADTTLENDVTFASGDPVPSTITATFAGNDSVHDGSHGAIDISNDLGVGGTNIIAAKDGVVIYPTSDEQIQYADNGYVGNLDGGGYGNYVVIEHSDGNYTYYAHMAQGSITVMAGDTVKQGQVIGKMGNSGSSTGVHLHFEVRSGGNTSSNRVDPLDYVSMESPRSSCVDFSLTTSSLSKQEFISKMEAYCTNSGNNAFCTNFSSHAEEVYDVSVEAGVNPELVVVTAGTEQGWEKCDGYSNYWGIGISNGESCSGGPHLTSLAEGIRTYANVLKEYQPGGAKASLIETRNQEREAAGCDAAGHGPPGSLAGMQSIYSWVGDYRFSPGTWGRGGCKYLDIIYGSGYCSTKSVCTNYSNCPASSATTVCEQNDYTAWQLQGKLELRNTIFGL</sequence>
<dbReference type="InterPro" id="IPR050570">
    <property type="entry name" value="Cell_wall_metabolism_enzyme"/>
</dbReference>
<protein>
    <submittedName>
        <fullName evidence="3">M23 family metallopeptidase</fullName>
    </submittedName>
</protein>
<comment type="caution">
    <text evidence="3">The sequence shown here is derived from an EMBL/GenBank/DDBJ whole genome shotgun (WGS) entry which is preliminary data.</text>
</comment>
<evidence type="ECO:0000313" key="3">
    <source>
        <dbReference type="EMBL" id="HIT37112.1"/>
    </source>
</evidence>
<dbReference type="SUPFAM" id="SSF51261">
    <property type="entry name" value="Duplicated hybrid motif"/>
    <property type="match status" value="1"/>
</dbReference>
<reference evidence="3" key="1">
    <citation type="submission" date="2020-10" db="EMBL/GenBank/DDBJ databases">
        <authorList>
            <person name="Gilroy R."/>
        </authorList>
    </citation>
    <scope>NUCLEOTIDE SEQUENCE</scope>
    <source>
        <strain evidence="3">CHK195-26880</strain>
    </source>
</reference>
<gene>
    <name evidence="3" type="ORF">IAB59_01365</name>
</gene>
<dbReference type="Proteomes" id="UP000886833">
    <property type="component" value="Unassembled WGS sequence"/>
</dbReference>
<reference evidence="3" key="2">
    <citation type="journal article" date="2021" name="PeerJ">
        <title>Extensive microbial diversity within the chicken gut microbiome revealed by metagenomics and culture.</title>
        <authorList>
            <person name="Gilroy R."/>
            <person name="Ravi A."/>
            <person name="Getino M."/>
            <person name="Pursley I."/>
            <person name="Horton D.L."/>
            <person name="Alikhan N.F."/>
            <person name="Baker D."/>
            <person name="Gharbi K."/>
            <person name="Hall N."/>
            <person name="Watson M."/>
            <person name="Adriaenssens E.M."/>
            <person name="Foster-Nyarko E."/>
            <person name="Jarju S."/>
            <person name="Secka A."/>
            <person name="Antonio M."/>
            <person name="Oren A."/>
            <person name="Chaudhuri R.R."/>
            <person name="La Ragione R."/>
            <person name="Hildebrand F."/>
            <person name="Pallen M.J."/>
        </authorList>
    </citation>
    <scope>NUCLEOTIDE SEQUENCE</scope>
    <source>
        <strain evidence="3">CHK195-26880</strain>
    </source>
</reference>
<keyword evidence="1" id="KW-0472">Membrane</keyword>
<evidence type="ECO:0000256" key="1">
    <source>
        <dbReference type="SAM" id="Phobius"/>
    </source>
</evidence>
<keyword evidence="1" id="KW-0812">Transmembrane</keyword>
<evidence type="ECO:0000313" key="4">
    <source>
        <dbReference type="Proteomes" id="UP000886833"/>
    </source>
</evidence>
<name>A0A9D1G9L8_9FIRM</name>